<dbReference type="OrthoDB" id="9989144at2759"/>
<sequence length="422" mass="47802">MNEKTDNELPANWEAGKTSDGRVFYIDHHTQKTQWEHPITKQIQFIPKGSYSIILIEKKRSFLFCLLELPTGWKEVVEKNGTVVYVDEKNKCFTTGDPQLMFKKESSTNYGHQSSALQILYGIDLSNKTAIVTGANTGIGFEITRSLAKHGCQVILACRNMTKGEAACSKIRKEQENANVSCRKLDLCSLRNVKQFAEQYRQERLPLHILVLNAGILNVTFRLTEDGYEEMFQVNYLSQAYLAFGLLAPMLATKTDSPPRIIAISCESHRVESPGISIINGIITDRLSPRSPQYFDHLLAYGQSKLCLIMFIAAFRRNQPQVYAVSCHPGNAINSELTRNSYAYQFLVLLTRPFAKSLQQAAATPIFCTIMKHILNEPTVYYNNCDEGSPSSFVYNIKLIDDLWIQTQTMIELAFKKQPLII</sequence>
<evidence type="ECO:0000256" key="9">
    <source>
        <dbReference type="ARBA" id="ARBA00023034"/>
    </source>
</evidence>
<dbReference type="SUPFAM" id="SSF51735">
    <property type="entry name" value="NAD(P)-binding Rossmann-fold domains"/>
    <property type="match status" value="1"/>
</dbReference>
<dbReference type="Pfam" id="PF00397">
    <property type="entry name" value="WW"/>
    <property type="match status" value="1"/>
</dbReference>
<evidence type="ECO:0000313" key="12">
    <source>
        <dbReference type="EMBL" id="CAF0722369.1"/>
    </source>
</evidence>
<dbReference type="SUPFAM" id="SSF51045">
    <property type="entry name" value="WW domain"/>
    <property type="match status" value="1"/>
</dbReference>
<evidence type="ECO:0000256" key="10">
    <source>
        <dbReference type="ARBA" id="ARBA00023228"/>
    </source>
</evidence>
<keyword evidence="8" id="KW-0560">Oxidoreductase</keyword>
<evidence type="ECO:0000256" key="3">
    <source>
        <dbReference type="ARBA" id="ARBA00006484"/>
    </source>
</evidence>
<evidence type="ECO:0000313" key="13">
    <source>
        <dbReference type="EMBL" id="CAF0753905.1"/>
    </source>
</evidence>
<dbReference type="EMBL" id="CAJNOM010000005">
    <property type="protein sequence ID" value="CAF0753905.1"/>
    <property type="molecule type" value="Genomic_DNA"/>
</dbReference>
<dbReference type="PANTHER" id="PTHR24320:SF282">
    <property type="entry name" value="WW DOMAIN-CONTAINING OXIDOREDUCTASE"/>
    <property type="match status" value="1"/>
</dbReference>
<evidence type="ECO:0000256" key="6">
    <source>
        <dbReference type="ARBA" id="ARBA00022703"/>
    </source>
</evidence>
<evidence type="ECO:0000256" key="8">
    <source>
        <dbReference type="ARBA" id="ARBA00023002"/>
    </source>
</evidence>
<keyword evidence="6" id="KW-0053">Apoptosis</keyword>
<dbReference type="GO" id="GO:0016055">
    <property type="term" value="P:Wnt signaling pathway"/>
    <property type="evidence" value="ECO:0007669"/>
    <property type="project" value="UniProtKB-KW"/>
</dbReference>
<dbReference type="GO" id="GO:0005764">
    <property type="term" value="C:lysosome"/>
    <property type="evidence" value="ECO:0007669"/>
    <property type="project" value="UniProtKB-SubCell"/>
</dbReference>
<dbReference type="Gene3D" id="2.20.70.10">
    <property type="match status" value="2"/>
</dbReference>
<dbReference type="GO" id="GO:0006915">
    <property type="term" value="P:apoptotic process"/>
    <property type="evidence" value="ECO:0007669"/>
    <property type="project" value="UniProtKB-KW"/>
</dbReference>
<dbReference type="GO" id="GO:0005794">
    <property type="term" value="C:Golgi apparatus"/>
    <property type="evidence" value="ECO:0007669"/>
    <property type="project" value="UniProtKB-SubCell"/>
</dbReference>
<dbReference type="GO" id="GO:0016491">
    <property type="term" value="F:oxidoreductase activity"/>
    <property type="evidence" value="ECO:0007669"/>
    <property type="project" value="UniProtKB-KW"/>
</dbReference>
<dbReference type="Pfam" id="PF00106">
    <property type="entry name" value="adh_short"/>
    <property type="match status" value="1"/>
</dbReference>
<keyword evidence="5" id="KW-0879">Wnt signaling pathway</keyword>
<keyword evidence="10" id="KW-0458">Lysosome</keyword>
<keyword evidence="9" id="KW-0333">Golgi apparatus</keyword>
<dbReference type="PROSITE" id="PS01159">
    <property type="entry name" value="WW_DOMAIN_1"/>
    <property type="match status" value="1"/>
</dbReference>
<dbReference type="Proteomes" id="UP000663832">
    <property type="component" value="Unassembled WGS sequence"/>
</dbReference>
<dbReference type="CDD" id="cd00201">
    <property type="entry name" value="WW"/>
    <property type="match status" value="1"/>
</dbReference>
<dbReference type="PROSITE" id="PS50020">
    <property type="entry name" value="WW_DOMAIN_2"/>
    <property type="match status" value="2"/>
</dbReference>
<dbReference type="EMBL" id="CAJNOI010000001">
    <property type="protein sequence ID" value="CAF0722369.1"/>
    <property type="molecule type" value="Genomic_DNA"/>
</dbReference>
<feature type="domain" description="WW" evidence="11">
    <location>
        <begin position="67"/>
        <end position="100"/>
    </location>
</feature>
<dbReference type="InterPro" id="IPR036291">
    <property type="entry name" value="NAD(P)-bd_dom_sf"/>
</dbReference>
<dbReference type="InterPro" id="IPR002347">
    <property type="entry name" value="SDR_fam"/>
</dbReference>
<evidence type="ECO:0000313" key="14">
    <source>
        <dbReference type="EMBL" id="CAF0833999.1"/>
    </source>
</evidence>
<keyword evidence="15" id="KW-1185">Reference proteome</keyword>
<evidence type="ECO:0000256" key="7">
    <source>
        <dbReference type="ARBA" id="ARBA00022857"/>
    </source>
</evidence>
<comment type="caution">
    <text evidence="14">The sequence shown here is derived from an EMBL/GenBank/DDBJ whole genome shotgun (WGS) entry which is preliminary data.</text>
</comment>
<comment type="subcellular location">
    <subcellularLocation>
        <location evidence="2">Golgi apparatus</location>
    </subcellularLocation>
    <subcellularLocation>
        <location evidence="1">Lysosome</location>
    </subcellularLocation>
</comment>
<keyword evidence="7" id="KW-0521">NADP</keyword>
<proteinExistence type="inferred from homology"/>
<dbReference type="EMBL" id="CAJNOM010000024">
    <property type="protein sequence ID" value="CAF0833999.1"/>
    <property type="molecule type" value="Genomic_DNA"/>
</dbReference>
<dbReference type="Gene3D" id="3.40.50.720">
    <property type="entry name" value="NAD(P)-binding Rossmann-like Domain"/>
    <property type="match status" value="1"/>
</dbReference>
<evidence type="ECO:0000256" key="5">
    <source>
        <dbReference type="ARBA" id="ARBA00022687"/>
    </source>
</evidence>
<dbReference type="SMART" id="SM00456">
    <property type="entry name" value="WW"/>
    <property type="match status" value="2"/>
</dbReference>
<protein>
    <recommendedName>
        <fullName evidence="4">WW domain-containing oxidoreductase</fullName>
    </recommendedName>
</protein>
<name>A0A813UXE5_9BILA</name>
<comment type="similarity">
    <text evidence="3">Belongs to the short-chain dehydrogenases/reductases (SDR) family.</text>
</comment>
<dbReference type="AlphaFoldDB" id="A0A813UXE5"/>
<feature type="domain" description="WW" evidence="11">
    <location>
        <begin position="7"/>
        <end position="40"/>
    </location>
</feature>
<evidence type="ECO:0000259" key="11">
    <source>
        <dbReference type="PROSITE" id="PS50020"/>
    </source>
</evidence>
<dbReference type="InterPro" id="IPR001202">
    <property type="entry name" value="WW_dom"/>
</dbReference>
<dbReference type="InterPro" id="IPR036020">
    <property type="entry name" value="WW_dom_sf"/>
</dbReference>
<accession>A0A813UXE5</accession>
<reference evidence="14" key="1">
    <citation type="submission" date="2021-02" db="EMBL/GenBank/DDBJ databases">
        <authorList>
            <person name="Nowell W R."/>
        </authorList>
    </citation>
    <scope>NUCLEOTIDE SEQUENCE</scope>
</reference>
<organism evidence="14 15">
    <name type="scientific">Adineta steineri</name>
    <dbReference type="NCBI Taxonomy" id="433720"/>
    <lineage>
        <taxon>Eukaryota</taxon>
        <taxon>Metazoa</taxon>
        <taxon>Spiralia</taxon>
        <taxon>Gnathifera</taxon>
        <taxon>Rotifera</taxon>
        <taxon>Eurotatoria</taxon>
        <taxon>Bdelloidea</taxon>
        <taxon>Adinetida</taxon>
        <taxon>Adinetidae</taxon>
        <taxon>Adineta</taxon>
    </lineage>
</organism>
<dbReference type="Proteomes" id="UP000663877">
    <property type="component" value="Unassembled WGS sequence"/>
</dbReference>
<evidence type="ECO:0000256" key="2">
    <source>
        <dbReference type="ARBA" id="ARBA00004555"/>
    </source>
</evidence>
<evidence type="ECO:0000256" key="1">
    <source>
        <dbReference type="ARBA" id="ARBA00004371"/>
    </source>
</evidence>
<evidence type="ECO:0000313" key="15">
    <source>
        <dbReference type="Proteomes" id="UP000663832"/>
    </source>
</evidence>
<evidence type="ECO:0000256" key="4">
    <source>
        <dbReference type="ARBA" id="ARBA00016094"/>
    </source>
</evidence>
<dbReference type="PANTHER" id="PTHR24320">
    <property type="entry name" value="RETINOL DEHYDROGENASE"/>
    <property type="match status" value="1"/>
</dbReference>
<gene>
    <name evidence="12" type="ORF">BJG266_LOCUS422</name>
    <name evidence="13" type="ORF">QVE165_LOCUS1658</name>
    <name evidence="14" type="ORF">QVE165_LOCUS5941</name>
</gene>